<keyword evidence="4" id="KW-1185">Reference proteome</keyword>
<dbReference type="GO" id="GO:0005524">
    <property type="term" value="F:ATP binding"/>
    <property type="evidence" value="ECO:0007669"/>
    <property type="project" value="UniProtKB-KW"/>
</dbReference>
<dbReference type="PANTHER" id="PTHR30121:SF6">
    <property type="entry name" value="SLR6007 PROTEIN"/>
    <property type="match status" value="1"/>
</dbReference>
<evidence type="ECO:0000313" key="3">
    <source>
        <dbReference type="EMBL" id="MFC0560781.1"/>
    </source>
</evidence>
<keyword evidence="1" id="KW-0175">Coiled coil</keyword>
<dbReference type="Proteomes" id="UP001589833">
    <property type="component" value="Unassembled WGS sequence"/>
</dbReference>
<dbReference type="InterPro" id="IPR027417">
    <property type="entry name" value="P-loop_NTPase"/>
</dbReference>
<dbReference type="PANTHER" id="PTHR30121">
    <property type="entry name" value="UNCHARACTERIZED PROTEIN YJGR-RELATED"/>
    <property type="match status" value="1"/>
</dbReference>
<protein>
    <submittedName>
        <fullName evidence="3">ATP-binding protein</fullName>
    </submittedName>
</protein>
<name>A0ABV6NJE1_9BACI</name>
<dbReference type="Gene3D" id="3.40.50.300">
    <property type="entry name" value="P-loop containing nucleotide triphosphate hydrolases"/>
    <property type="match status" value="2"/>
</dbReference>
<gene>
    <name evidence="3" type="ORF">ACFFH4_17535</name>
</gene>
<dbReference type="EMBL" id="JBHLTR010000040">
    <property type="protein sequence ID" value="MFC0560781.1"/>
    <property type="molecule type" value="Genomic_DNA"/>
</dbReference>
<feature type="coiled-coil region" evidence="1">
    <location>
        <begin position="281"/>
        <end position="334"/>
    </location>
</feature>
<dbReference type="Pfam" id="PF12846">
    <property type="entry name" value="AAA_10"/>
    <property type="match status" value="1"/>
</dbReference>
<dbReference type="RefSeq" id="WP_273847950.1">
    <property type="nucleotide sequence ID" value="NZ_JAQQWT010000042.1"/>
</dbReference>
<organism evidence="3 4">
    <name type="scientific">Halalkalibacter alkalisediminis</name>
    <dbReference type="NCBI Taxonomy" id="935616"/>
    <lineage>
        <taxon>Bacteria</taxon>
        <taxon>Bacillati</taxon>
        <taxon>Bacillota</taxon>
        <taxon>Bacilli</taxon>
        <taxon>Bacillales</taxon>
        <taxon>Bacillaceae</taxon>
        <taxon>Halalkalibacter</taxon>
    </lineage>
</organism>
<comment type="caution">
    <text evidence="3">The sequence shown here is derived from an EMBL/GenBank/DDBJ whole genome shotgun (WGS) entry which is preliminary data.</text>
</comment>
<feature type="domain" description="AAA+ ATPase" evidence="2">
    <location>
        <begin position="463"/>
        <end position="742"/>
    </location>
</feature>
<sequence>MGAAKRQVNQLEFPIALRHKNMAFNKSKQVWAFYRLKSQSLRLNSESEFKQYVDSTVDFLSNEEYQYHLLIVPKRFDFVKFTDVIKQDIVRGEFSDIGEKYFTRASEILNDEVFLHEYDVYVSVQINKSDQVVMTDVADLFKKFMKRLQEDIVKVMNVDIDVEDDYELYEKQEQLFMDKVSYAKELDRVEGEELDRLIYYMFHRTSDGFEIPDGEYNLTEGIVRNTHGYMTISHGEYTEYLCFLPFQEMPVTIEGFRFIQSIYEQLDFPLEMQIRYDFKQNEQNVREVRKLKRRFKNFDEEIASTRTADEDVVVEMASERLENLLDDVKENSRKILFMTFTLVVSDRSKERMEAKIESLKKIFKNTGFKLVRPAVDQLTLFTQSMPASDLTYRYFEQVVDETYLAQSGMELTNKVGNRYGMYLGKVVTGKILVDVQQAREINNNVVIFNPLLTKKAIKGAVHTNGNILITGPPGSGKSMLVKNFFTWSTFFGTKVLYIDPKNEFQRNYKSSLEKNGDIPEFRELYERINFIHLSEEKEFHGALDPLVFLEGDKAIQTATMIFNTLAGSISGRDESVSIFDAVIDEVNQEKKPTMSGALERLKKSSPTLAKDISRYKYGLGRMLFGDKSSKGLNFTKQVNVLGMQGLSLPETVDMTDEQRIGLCLMMSISKYVNTFSRNPDEEAMIIFDEAWTLTKSKNGESLINEMLRTGRSLRTDIVLVTQAYNDVNTDEIKEQIGVKFAFRPQTEDAITPILQFFDLEVNEENIKVLKNLKSGMCLFQDYLRRTQAIAHDVLFEEWFEAFKTTDKDSEDVQLEESRS</sequence>
<dbReference type="InterPro" id="IPR003593">
    <property type="entry name" value="AAA+_ATPase"/>
</dbReference>
<evidence type="ECO:0000259" key="2">
    <source>
        <dbReference type="SMART" id="SM00382"/>
    </source>
</evidence>
<dbReference type="SMART" id="SM00382">
    <property type="entry name" value="AAA"/>
    <property type="match status" value="1"/>
</dbReference>
<proteinExistence type="predicted"/>
<dbReference type="SUPFAM" id="SSF52540">
    <property type="entry name" value="P-loop containing nucleoside triphosphate hydrolases"/>
    <property type="match status" value="1"/>
</dbReference>
<keyword evidence="3" id="KW-0067">ATP-binding</keyword>
<accession>A0ABV6NJE1</accession>
<dbReference type="PIRSF" id="PIRSF015040">
    <property type="entry name" value="ATPase_SAG2001_prd"/>
    <property type="match status" value="1"/>
</dbReference>
<evidence type="ECO:0000313" key="4">
    <source>
        <dbReference type="Proteomes" id="UP001589833"/>
    </source>
</evidence>
<dbReference type="InterPro" id="IPR051162">
    <property type="entry name" value="T4SS_component"/>
</dbReference>
<dbReference type="InterPro" id="IPR016628">
    <property type="entry name" value="ATPase_SAG2001_prd"/>
</dbReference>
<reference evidence="3 4" key="1">
    <citation type="submission" date="2024-09" db="EMBL/GenBank/DDBJ databases">
        <authorList>
            <person name="Sun Q."/>
            <person name="Mori K."/>
        </authorList>
    </citation>
    <scope>NUCLEOTIDE SEQUENCE [LARGE SCALE GENOMIC DNA]</scope>
    <source>
        <strain evidence="3 4">NCAIM B.02301</strain>
    </source>
</reference>
<evidence type="ECO:0000256" key="1">
    <source>
        <dbReference type="SAM" id="Coils"/>
    </source>
</evidence>
<keyword evidence="3" id="KW-0547">Nucleotide-binding</keyword>